<dbReference type="RefSeq" id="WP_193909971.1">
    <property type="nucleotide sequence ID" value="NZ_JADEXG010000050.1"/>
</dbReference>
<evidence type="ECO:0000259" key="2">
    <source>
        <dbReference type="Pfam" id="PF20522"/>
    </source>
</evidence>
<dbReference type="EMBL" id="JADEXG010000050">
    <property type="protein sequence ID" value="MBE9079230.1"/>
    <property type="molecule type" value="Genomic_DNA"/>
</dbReference>
<dbReference type="InterPro" id="IPR046625">
    <property type="entry name" value="DUF6737"/>
</dbReference>
<evidence type="ECO:0000313" key="3">
    <source>
        <dbReference type="EMBL" id="MBE9079230.1"/>
    </source>
</evidence>
<accession>A0A8J7AQC6</accession>
<reference evidence="3" key="1">
    <citation type="submission" date="2020-10" db="EMBL/GenBank/DDBJ databases">
        <authorList>
            <person name="Castelo-Branco R."/>
            <person name="Eusebio N."/>
            <person name="Adriana R."/>
            <person name="Vieira A."/>
            <person name="Brugerolle De Fraissinette N."/>
            <person name="Rezende De Castro R."/>
            <person name="Schneider M.P."/>
            <person name="Vasconcelos V."/>
            <person name="Leao P.N."/>
        </authorList>
    </citation>
    <scope>NUCLEOTIDE SEQUENCE</scope>
    <source>
        <strain evidence="3">LEGE 07310</strain>
    </source>
</reference>
<comment type="caution">
    <text evidence="3">The sequence shown here is derived from an EMBL/GenBank/DDBJ whole genome shotgun (WGS) entry which is preliminary data.</text>
</comment>
<gene>
    <name evidence="3" type="ORF">IQ241_18325</name>
</gene>
<keyword evidence="1" id="KW-0812">Transmembrane</keyword>
<dbReference type="PANTHER" id="PTHR36046:SF1">
    <property type="entry name" value="DUF6737 DOMAIN-CONTAINING PROTEIN"/>
    <property type="match status" value="1"/>
</dbReference>
<organism evidence="3 4">
    <name type="scientific">Vasconcelosia minhoensis LEGE 07310</name>
    <dbReference type="NCBI Taxonomy" id="915328"/>
    <lineage>
        <taxon>Bacteria</taxon>
        <taxon>Bacillati</taxon>
        <taxon>Cyanobacteriota</taxon>
        <taxon>Cyanophyceae</taxon>
        <taxon>Nodosilineales</taxon>
        <taxon>Cymatolegaceae</taxon>
        <taxon>Vasconcelosia</taxon>
        <taxon>Vasconcelosia minhoensis</taxon>
    </lineage>
</organism>
<feature type="transmembrane region" description="Helical" evidence="1">
    <location>
        <begin position="43"/>
        <end position="63"/>
    </location>
</feature>
<dbReference type="AlphaFoldDB" id="A0A8J7AQC6"/>
<sequence length="76" mass="9120">MTDSTPPPDSLWQLKPWWCQPWSIVLTGIAMPAAVWLLTHRLWLVTPVFLFVMVWWFLFLYLVPKQYREDLLSKKS</sequence>
<evidence type="ECO:0000256" key="1">
    <source>
        <dbReference type="SAM" id="Phobius"/>
    </source>
</evidence>
<protein>
    <recommendedName>
        <fullName evidence="2">DUF6737 domain-containing protein</fullName>
    </recommendedName>
</protein>
<dbReference type="Pfam" id="PF20522">
    <property type="entry name" value="DUF6737"/>
    <property type="match status" value="1"/>
</dbReference>
<evidence type="ECO:0000313" key="4">
    <source>
        <dbReference type="Proteomes" id="UP000636505"/>
    </source>
</evidence>
<feature type="domain" description="DUF6737" evidence="2">
    <location>
        <begin position="10"/>
        <end position="65"/>
    </location>
</feature>
<keyword evidence="1" id="KW-0472">Membrane</keyword>
<dbReference type="Proteomes" id="UP000636505">
    <property type="component" value="Unassembled WGS sequence"/>
</dbReference>
<proteinExistence type="predicted"/>
<dbReference type="PANTHER" id="PTHR36046">
    <property type="entry name" value="PROTEIN, PUTATIVE-RELATED"/>
    <property type="match status" value="1"/>
</dbReference>
<keyword evidence="4" id="KW-1185">Reference proteome</keyword>
<feature type="transmembrane region" description="Helical" evidence="1">
    <location>
        <begin position="20"/>
        <end position="38"/>
    </location>
</feature>
<name>A0A8J7AQC6_9CYAN</name>
<keyword evidence="1" id="KW-1133">Transmembrane helix</keyword>